<evidence type="ECO:0000259" key="7">
    <source>
        <dbReference type="Pfam" id="PF02837"/>
    </source>
</evidence>
<feature type="domain" description="Glycoside hydrolase family 2 catalytic" evidence="6">
    <location>
        <begin position="332"/>
        <end position="446"/>
    </location>
</feature>
<sequence length="588" mass="68588">MKQAPLMTPWSKNIDIHHVLPEYPRPLMQREDWKNLNGVWEFEMREEGDRLPAKRKLHEKILVPYPWESALSGVRRQLSTQRAWYKRTFTLPKEWKGKNIILNFGAVDWESEIYVNGKLVGTHKGGYDPFSFNITSYLDLSAKEQELIVSVYDPGNSKAIPHGKQNNTRFSEPKGYSYSPSSGIWQTVWIEPVNKDHVTAIHTIPDFDKKAFHVEVNASGNQNLKVNICIQSQGKTESQHSGALNTPITLPLQTIRPWSPDTPHLYDVIVKLTNEKGETVDSIRSYAGMRKISLKNENGVQRLALNDKFIFQMGPLDQGYWPDGIYTAPTDEALKWDVQKIKEWGFNMIRKHIKVEPQRWYYWCDKLGILVWQDMPNCFKTRNEEEKEQFETELQRMIRTHWNHPSIVNWIVFNEHWGIYDCERITENVMKLDPSRLVTGNSGIDARKPSIDYEVGHIKDNHSYRPPHVPLISSKRATVNGEYGAIGYKIEGHIWDTDGPWVHHNYKNKENATKEYVKFIQQINEYIRRGLSAAVYTQWTDVENEMNGLYTYDRKVEKLDKQKVSDANRSTYTEKEQIKGQTDAQYIQ</sequence>
<evidence type="ECO:0000256" key="2">
    <source>
        <dbReference type="ARBA" id="ARBA00022801"/>
    </source>
</evidence>
<gene>
    <name evidence="8" type="ORF">BACPLE_00985</name>
</gene>
<keyword evidence="3" id="KW-0326">Glycosidase</keyword>
<keyword evidence="2 8" id="KW-0378">Hydrolase</keyword>
<dbReference type="InterPro" id="IPR008979">
    <property type="entry name" value="Galactose-bd-like_sf"/>
</dbReference>
<name>B5CW95_PHOPM</name>
<dbReference type="Pfam" id="PF02837">
    <property type="entry name" value="Glyco_hydro_2_N"/>
    <property type="match status" value="1"/>
</dbReference>
<evidence type="ECO:0000259" key="5">
    <source>
        <dbReference type="Pfam" id="PF00703"/>
    </source>
</evidence>
<reference evidence="8 9" key="2">
    <citation type="submission" date="2008-08" db="EMBL/GenBank/DDBJ databases">
        <authorList>
            <person name="Fulton L."/>
            <person name="Clifton S."/>
            <person name="Fulton B."/>
            <person name="Xu J."/>
            <person name="Minx P."/>
            <person name="Pepin K.H."/>
            <person name="Johnson M."/>
            <person name="Thiruvilangam P."/>
            <person name="Bhonagiri V."/>
            <person name="Nash W.E."/>
            <person name="Mardis E.R."/>
            <person name="Wilson R.K."/>
        </authorList>
    </citation>
    <scope>NUCLEOTIDE SEQUENCE [LARGE SCALE GENOMIC DNA]</scope>
    <source>
        <strain evidence="9">DSM 17135 / JCM 12973 / M2</strain>
    </source>
</reference>
<dbReference type="SUPFAM" id="SSF49785">
    <property type="entry name" value="Galactose-binding domain-like"/>
    <property type="match status" value="1"/>
</dbReference>
<dbReference type="InterPro" id="IPR036156">
    <property type="entry name" value="Beta-gal/glucu_dom_sf"/>
</dbReference>
<dbReference type="SUPFAM" id="SSF51445">
    <property type="entry name" value="(Trans)glycosidases"/>
    <property type="match status" value="1"/>
</dbReference>
<feature type="domain" description="Glycosyl hydrolases family 2 sugar binding" evidence="7">
    <location>
        <begin position="65"/>
        <end position="153"/>
    </location>
</feature>
<dbReference type="Pfam" id="PF02836">
    <property type="entry name" value="Glyco_hydro_2_C"/>
    <property type="match status" value="1"/>
</dbReference>
<evidence type="ECO:0000256" key="1">
    <source>
        <dbReference type="ARBA" id="ARBA00007401"/>
    </source>
</evidence>
<comment type="similarity">
    <text evidence="1">Belongs to the glycosyl hydrolase 2 family.</text>
</comment>
<dbReference type="Proteomes" id="UP000003452">
    <property type="component" value="Unassembled WGS sequence"/>
</dbReference>
<dbReference type="GO" id="GO:0004553">
    <property type="term" value="F:hydrolase activity, hydrolyzing O-glycosyl compounds"/>
    <property type="evidence" value="ECO:0007669"/>
    <property type="project" value="InterPro"/>
</dbReference>
<evidence type="ECO:0000256" key="4">
    <source>
        <dbReference type="SAM" id="MobiDB-lite"/>
    </source>
</evidence>
<evidence type="ECO:0000256" key="3">
    <source>
        <dbReference type="ARBA" id="ARBA00023295"/>
    </source>
</evidence>
<feature type="compositionally biased region" description="Polar residues" evidence="4">
    <location>
        <begin position="579"/>
        <end position="588"/>
    </location>
</feature>
<dbReference type="Gene3D" id="2.60.40.10">
    <property type="entry name" value="Immunoglobulins"/>
    <property type="match status" value="1"/>
</dbReference>
<evidence type="ECO:0000259" key="6">
    <source>
        <dbReference type="Pfam" id="PF02836"/>
    </source>
</evidence>
<proteinExistence type="inferred from homology"/>
<feature type="domain" description="Glycoside hydrolase family 2 immunoglobulin-like beta-sandwich" evidence="5">
    <location>
        <begin position="197"/>
        <end position="290"/>
    </location>
</feature>
<dbReference type="InterPro" id="IPR006103">
    <property type="entry name" value="Glyco_hydro_2_cat"/>
</dbReference>
<dbReference type="InterPro" id="IPR006104">
    <property type="entry name" value="Glyco_hydro_2_N"/>
</dbReference>
<protein>
    <submittedName>
        <fullName evidence="8">Glycosyl hydrolase family 2, sugar binding domain protein</fullName>
    </submittedName>
</protein>
<dbReference type="PANTHER" id="PTHR42732:SF2">
    <property type="entry name" value="BETA-MANNOSIDASE"/>
    <property type="match status" value="1"/>
</dbReference>
<feature type="compositionally biased region" description="Basic and acidic residues" evidence="4">
    <location>
        <begin position="565"/>
        <end position="578"/>
    </location>
</feature>
<comment type="caution">
    <text evidence="8">The sequence shown here is derived from an EMBL/GenBank/DDBJ whole genome shotgun (WGS) entry which is preliminary data.</text>
</comment>
<dbReference type="InterPro" id="IPR051913">
    <property type="entry name" value="GH2_Domain-Containing"/>
</dbReference>
<dbReference type="Gene3D" id="3.20.20.80">
    <property type="entry name" value="Glycosidases"/>
    <property type="match status" value="1"/>
</dbReference>
<dbReference type="Pfam" id="PF00703">
    <property type="entry name" value="Glyco_hydro_2"/>
    <property type="match status" value="1"/>
</dbReference>
<dbReference type="AlphaFoldDB" id="B5CW95"/>
<evidence type="ECO:0000313" key="9">
    <source>
        <dbReference type="Proteomes" id="UP000003452"/>
    </source>
</evidence>
<dbReference type="PANTHER" id="PTHR42732">
    <property type="entry name" value="BETA-GALACTOSIDASE"/>
    <property type="match status" value="1"/>
</dbReference>
<dbReference type="SUPFAM" id="SSF49303">
    <property type="entry name" value="beta-Galactosidase/glucuronidase domain"/>
    <property type="match status" value="1"/>
</dbReference>
<dbReference type="InterPro" id="IPR017853">
    <property type="entry name" value="GH"/>
</dbReference>
<evidence type="ECO:0000313" key="8">
    <source>
        <dbReference type="EMBL" id="EDY96542.1"/>
    </source>
</evidence>
<dbReference type="EMBL" id="ABQC02000012">
    <property type="protein sequence ID" value="EDY96542.1"/>
    <property type="molecule type" value="Genomic_DNA"/>
</dbReference>
<dbReference type="InterPro" id="IPR006102">
    <property type="entry name" value="Ig-like_GH2"/>
</dbReference>
<dbReference type="eggNOG" id="COG3250">
    <property type="taxonomic scope" value="Bacteria"/>
</dbReference>
<dbReference type="InterPro" id="IPR013783">
    <property type="entry name" value="Ig-like_fold"/>
</dbReference>
<reference evidence="8 9" key="1">
    <citation type="submission" date="2008-08" db="EMBL/GenBank/DDBJ databases">
        <title>Draft genome sequence of Bacteroides plebeius (DSM 17135).</title>
        <authorList>
            <person name="Sudarsanam P."/>
            <person name="Ley R."/>
            <person name="Guruge J."/>
            <person name="Turnbaugh P.J."/>
            <person name="Mahowald M."/>
            <person name="Liep D."/>
            <person name="Gordon J."/>
        </authorList>
    </citation>
    <scope>NUCLEOTIDE SEQUENCE [LARGE SCALE GENOMIC DNA]</scope>
    <source>
        <strain evidence="9">DSM 17135 / JCM 12973 / M2</strain>
    </source>
</reference>
<dbReference type="GO" id="GO:0005975">
    <property type="term" value="P:carbohydrate metabolic process"/>
    <property type="evidence" value="ECO:0007669"/>
    <property type="project" value="InterPro"/>
</dbReference>
<dbReference type="Gene3D" id="2.60.120.260">
    <property type="entry name" value="Galactose-binding domain-like"/>
    <property type="match status" value="1"/>
</dbReference>
<dbReference type="HOGENOM" id="CLU_009935_3_1_10"/>
<feature type="region of interest" description="Disordered" evidence="4">
    <location>
        <begin position="565"/>
        <end position="588"/>
    </location>
</feature>
<accession>B5CW95</accession>
<organism evidence="8 9">
    <name type="scientific">Phocaeicola plebeius (strain DSM 17135 / JCM 12973 / CCUG 54634 / M2)</name>
    <name type="common">Bacteroides plebeius</name>
    <dbReference type="NCBI Taxonomy" id="484018"/>
    <lineage>
        <taxon>Bacteria</taxon>
        <taxon>Pseudomonadati</taxon>
        <taxon>Bacteroidota</taxon>
        <taxon>Bacteroidia</taxon>
        <taxon>Bacteroidales</taxon>
        <taxon>Bacteroidaceae</taxon>
        <taxon>Phocaeicola</taxon>
    </lineage>
</organism>